<dbReference type="EC" id="4.2.99.18" evidence="2"/>
<sequence length="294" mass="34023">MDYKGYTVYENNNGIEIEGVRDFDLGHIFDCGQSFRWLKQQDGSYIGVVKDKVSRIRFENGKLYISNSNFDDFVKIWYDYFDLGTDYGEIKKILCQKDEVMSQAIPFGQGIRLLRQDIWELIISFIISANNRIPRIMKSVETLSQNFGRKISSEEGDFYSFPSPEALSSCPLDQIEICKAGFRCKYISNTSNMIRKGIVNLSTLKEMTTDEARNELIKLSGVGRKVADCILLFSGTNFDVFPTDVWIKRIMEVLYFKREATLKEIDQYAKDHFGSLSGYAQQYLFFFARETRIS</sequence>
<keyword evidence="6 11" id="KW-0456">Lyase</keyword>
<dbReference type="eggNOG" id="COG0122">
    <property type="taxonomic scope" value="Bacteria"/>
</dbReference>
<evidence type="ECO:0000256" key="5">
    <source>
        <dbReference type="ARBA" id="ARBA00023204"/>
    </source>
</evidence>
<dbReference type="Proteomes" id="UP000036923">
    <property type="component" value="Unassembled WGS sequence"/>
</dbReference>
<dbReference type="SMART" id="SM00478">
    <property type="entry name" value="ENDO3c"/>
    <property type="match status" value="1"/>
</dbReference>
<dbReference type="GO" id="GO:0006289">
    <property type="term" value="P:nucleotide-excision repair"/>
    <property type="evidence" value="ECO:0007669"/>
    <property type="project" value="InterPro"/>
</dbReference>
<keyword evidence="7" id="KW-0511">Multifunctional enzyme</keyword>
<dbReference type="Pfam" id="PF07934">
    <property type="entry name" value="OGG_N"/>
    <property type="match status" value="1"/>
</dbReference>
<dbReference type="RefSeq" id="WP_036935243.1">
    <property type="nucleotide sequence ID" value="NZ_JQKC01000001.1"/>
</dbReference>
<dbReference type="Gene3D" id="1.10.340.30">
    <property type="entry name" value="Hypothetical protein, domain 2"/>
    <property type="match status" value="1"/>
</dbReference>
<protein>
    <recommendedName>
        <fullName evidence="2">DNA-(apurinic or apyrimidinic site) lyase</fullName>
        <ecNumber evidence="2">4.2.99.18</ecNumber>
    </recommendedName>
</protein>
<comment type="similarity">
    <text evidence="1">Belongs to the type-1 OGG1 family.</text>
</comment>
<evidence type="ECO:0000256" key="1">
    <source>
        <dbReference type="ARBA" id="ARBA00010679"/>
    </source>
</evidence>
<evidence type="ECO:0000313" key="12">
    <source>
        <dbReference type="Proteomes" id="UP000036923"/>
    </source>
</evidence>
<evidence type="ECO:0000259" key="10">
    <source>
        <dbReference type="SMART" id="SM00478"/>
    </source>
</evidence>
<dbReference type="CDD" id="cd00056">
    <property type="entry name" value="ENDO3c"/>
    <property type="match status" value="1"/>
</dbReference>
<gene>
    <name evidence="11" type="ORF">Bccel_4895</name>
</gene>
<dbReference type="EMBL" id="LGTC01000001">
    <property type="protein sequence ID" value="KNY29621.1"/>
    <property type="molecule type" value="Genomic_DNA"/>
</dbReference>
<dbReference type="SUPFAM" id="SSF48150">
    <property type="entry name" value="DNA-glycosylase"/>
    <property type="match status" value="1"/>
</dbReference>
<evidence type="ECO:0000256" key="8">
    <source>
        <dbReference type="ARBA" id="ARBA00023295"/>
    </source>
</evidence>
<dbReference type="InterPro" id="IPR012904">
    <property type="entry name" value="OGG_N"/>
</dbReference>
<dbReference type="GO" id="GO:0008534">
    <property type="term" value="F:oxidized purine nucleobase lesion DNA N-glycosylase activity"/>
    <property type="evidence" value="ECO:0007669"/>
    <property type="project" value="InterPro"/>
</dbReference>
<keyword evidence="3" id="KW-0227">DNA damage</keyword>
<dbReference type="GO" id="GO:0003684">
    <property type="term" value="F:damaged DNA binding"/>
    <property type="evidence" value="ECO:0007669"/>
    <property type="project" value="InterPro"/>
</dbReference>
<keyword evidence="5" id="KW-0234">DNA repair</keyword>
<evidence type="ECO:0000256" key="6">
    <source>
        <dbReference type="ARBA" id="ARBA00023239"/>
    </source>
</evidence>
<dbReference type="Gene3D" id="3.30.310.260">
    <property type="match status" value="1"/>
</dbReference>
<dbReference type="STRING" id="398512.Bccel_4895"/>
<dbReference type="PANTHER" id="PTHR10242:SF2">
    <property type="entry name" value="N-GLYCOSYLASE_DNA LYASE"/>
    <property type="match status" value="1"/>
</dbReference>
<dbReference type="InterPro" id="IPR011257">
    <property type="entry name" value="DNA_glycosylase"/>
</dbReference>
<evidence type="ECO:0000256" key="4">
    <source>
        <dbReference type="ARBA" id="ARBA00022801"/>
    </source>
</evidence>
<feature type="domain" description="HhH-GPD" evidence="10">
    <location>
        <begin position="127"/>
        <end position="289"/>
    </location>
</feature>
<evidence type="ECO:0000256" key="3">
    <source>
        <dbReference type="ARBA" id="ARBA00022763"/>
    </source>
</evidence>
<dbReference type="SUPFAM" id="SSF55945">
    <property type="entry name" value="TATA-box binding protein-like"/>
    <property type="match status" value="1"/>
</dbReference>
<keyword evidence="8" id="KW-0326">Glycosidase</keyword>
<dbReference type="PATRIC" id="fig|398512.5.peg.5134"/>
<evidence type="ECO:0000256" key="2">
    <source>
        <dbReference type="ARBA" id="ARBA00012720"/>
    </source>
</evidence>
<name>A0A0L6JUT6_9FIRM</name>
<dbReference type="GO" id="GO:0140078">
    <property type="term" value="F:class I DNA-(apurinic or apyrimidinic site) endonuclease activity"/>
    <property type="evidence" value="ECO:0007669"/>
    <property type="project" value="UniProtKB-EC"/>
</dbReference>
<dbReference type="InterPro" id="IPR023170">
    <property type="entry name" value="HhH_base_excis_C"/>
</dbReference>
<comment type="caution">
    <text evidence="11">The sequence shown here is derived from an EMBL/GenBank/DDBJ whole genome shotgun (WGS) entry which is preliminary data.</text>
</comment>
<proteinExistence type="inferred from homology"/>
<dbReference type="InterPro" id="IPR003265">
    <property type="entry name" value="HhH-GPD_domain"/>
</dbReference>
<dbReference type="PANTHER" id="PTHR10242">
    <property type="entry name" value="8-OXOGUANINE DNA GLYCOSYLASE"/>
    <property type="match status" value="1"/>
</dbReference>
<dbReference type="InterPro" id="IPR052054">
    <property type="entry name" value="Oxidative_DNA_repair_enzyme"/>
</dbReference>
<evidence type="ECO:0000256" key="7">
    <source>
        <dbReference type="ARBA" id="ARBA00023268"/>
    </source>
</evidence>
<accession>A0A0L6JUT6</accession>
<organism evidence="11 12">
    <name type="scientific">Pseudobacteroides cellulosolvens ATCC 35603 = DSM 2933</name>
    <dbReference type="NCBI Taxonomy" id="398512"/>
    <lineage>
        <taxon>Bacteria</taxon>
        <taxon>Bacillati</taxon>
        <taxon>Bacillota</taxon>
        <taxon>Clostridia</taxon>
        <taxon>Eubacteriales</taxon>
        <taxon>Oscillospiraceae</taxon>
        <taxon>Pseudobacteroides</taxon>
    </lineage>
</organism>
<evidence type="ECO:0000256" key="9">
    <source>
        <dbReference type="ARBA" id="ARBA00044632"/>
    </source>
</evidence>
<evidence type="ECO:0000313" key="11">
    <source>
        <dbReference type="EMBL" id="KNY29621.1"/>
    </source>
</evidence>
<reference evidence="12" key="1">
    <citation type="submission" date="2015-07" db="EMBL/GenBank/DDBJ databases">
        <title>Near-Complete Genome Sequence of the Cellulolytic Bacterium Bacteroides (Pseudobacteroides) cellulosolvens ATCC 35603.</title>
        <authorList>
            <person name="Dassa B."/>
            <person name="Utturkar S.M."/>
            <person name="Klingeman D.M."/>
            <person name="Hurt R.A."/>
            <person name="Keller M."/>
            <person name="Xu J."/>
            <person name="Reddy Y.H.K."/>
            <person name="Borovok I."/>
            <person name="Grinberg I.R."/>
            <person name="Lamed R."/>
            <person name="Zhivin O."/>
            <person name="Bayer E.A."/>
            <person name="Brown S.D."/>
        </authorList>
    </citation>
    <scope>NUCLEOTIDE SEQUENCE [LARGE SCALE GENOMIC DNA]</scope>
    <source>
        <strain evidence="12">DSM 2933</strain>
    </source>
</reference>
<dbReference type="OrthoDB" id="9798522at2"/>
<dbReference type="Pfam" id="PF00730">
    <property type="entry name" value="HhH-GPD"/>
    <property type="match status" value="1"/>
</dbReference>
<dbReference type="Gene3D" id="1.10.1670.10">
    <property type="entry name" value="Helix-hairpin-Helix base-excision DNA repair enzymes (C-terminal)"/>
    <property type="match status" value="1"/>
</dbReference>
<dbReference type="AlphaFoldDB" id="A0A0L6JUT6"/>
<dbReference type="GO" id="GO:0006284">
    <property type="term" value="P:base-excision repair"/>
    <property type="evidence" value="ECO:0007669"/>
    <property type="project" value="InterPro"/>
</dbReference>
<comment type="catalytic activity">
    <reaction evidence="9">
        <text>2'-deoxyribonucleotide-(2'-deoxyribose 5'-phosphate)-2'-deoxyribonucleotide-DNA = a 3'-end 2'-deoxyribonucleotide-(2,3-dehydro-2,3-deoxyribose 5'-phosphate)-DNA + a 5'-end 5'-phospho-2'-deoxyribonucleoside-DNA + H(+)</text>
        <dbReference type="Rhea" id="RHEA:66592"/>
        <dbReference type="Rhea" id="RHEA-COMP:13180"/>
        <dbReference type="Rhea" id="RHEA-COMP:16897"/>
        <dbReference type="Rhea" id="RHEA-COMP:17067"/>
        <dbReference type="ChEBI" id="CHEBI:15378"/>
        <dbReference type="ChEBI" id="CHEBI:136412"/>
        <dbReference type="ChEBI" id="CHEBI:157695"/>
        <dbReference type="ChEBI" id="CHEBI:167181"/>
        <dbReference type="EC" id="4.2.99.18"/>
    </reaction>
</comment>
<keyword evidence="12" id="KW-1185">Reference proteome</keyword>
<keyword evidence="4" id="KW-0378">Hydrolase</keyword>